<dbReference type="AlphaFoldDB" id="A0A9D1EYT3"/>
<accession>A0A9D1EYT3</accession>
<evidence type="ECO:0000313" key="2">
    <source>
        <dbReference type="Proteomes" id="UP000823928"/>
    </source>
</evidence>
<protein>
    <submittedName>
        <fullName evidence="1">Uncharacterized protein</fullName>
    </submittedName>
</protein>
<gene>
    <name evidence="1" type="ORF">IAC10_06115</name>
</gene>
<evidence type="ECO:0000313" key="1">
    <source>
        <dbReference type="EMBL" id="HIS36189.1"/>
    </source>
</evidence>
<name>A0A9D1EYT3_9BACT</name>
<comment type="caution">
    <text evidence="1">The sequence shown here is derived from an EMBL/GenBank/DDBJ whole genome shotgun (WGS) entry which is preliminary data.</text>
</comment>
<sequence>MGMAAGQARLLTLTARLNNNELRAMQLSNAKIRLADQTQKVGEEYVNALNESQLMYSTYDTNGNVSYERLTGNSLSFYGPLKNQYGLVNAAGQIMVSELDGKNFEESDNLEEFLDKYGLLGSLDQGKVVQVKNPAYDTAWDEYNKKYQEWKAQEPDKMNPIYWEEGVSESSSELYDSFLWSTAICYAAAMMALSKDLGLPGETLTDSEGNPVVTYDPEKFSWSIYSADGSGSILHTESSGSTDCYSHVLSHLLNLGTYTTTTGQSITISNNYGSNGAYAHWWSDDYNNRGSRAEELADVLSENADKVYHCCAEDDVDITENSSEVEKLMSDYYFDENGNIQTKTLQQKIVDLNYAMVEGLMSEQQSYDAIQHFVNHDLKVLNETEDVFKQEEYDNDVAAWEATKPQEPDVEPYLEKKVRQLTDSDKGQWYINLWHRMNGESDYKSGYMNLDKYDENFDGWVSDSKVNENYVVLEDGLMNSPEWLQFALEHGVITLEKVQFSSPSQEGDGLTDVQWVSTIYTSIGDIVEQKDENAATKAEVWYNHQMKEIEAKDKEYDNQIKLLDTEHNALQTEYDSIKGTIEKNIERTFKAFS</sequence>
<dbReference type="Proteomes" id="UP000823928">
    <property type="component" value="Unassembled WGS sequence"/>
</dbReference>
<reference evidence="1" key="2">
    <citation type="journal article" date="2021" name="PeerJ">
        <title>Extensive microbial diversity within the chicken gut microbiome revealed by metagenomics and culture.</title>
        <authorList>
            <person name="Gilroy R."/>
            <person name="Ravi A."/>
            <person name="Getino M."/>
            <person name="Pursley I."/>
            <person name="Horton D.L."/>
            <person name="Alikhan N.F."/>
            <person name="Baker D."/>
            <person name="Gharbi K."/>
            <person name="Hall N."/>
            <person name="Watson M."/>
            <person name="Adriaenssens E.M."/>
            <person name="Foster-Nyarko E."/>
            <person name="Jarju S."/>
            <person name="Secka A."/>
            <person name="Antonio M."/>
            <person name="Oren A."/>
            <person name="Chaudhuri R.R."/>
            <person name="La Ragione R."/>
            <person name="Hildebrand F."/>
            <person name="Pallen M.J."/>
        </authorList>
    </citation>
    <scope>NUCLEOTIDE SEQUENCE</scope>
    <source>
        <strain evidence="1">6276</strain>
    </source>
</reference>
<dbReference type="EMBL" id="DVIU01000121">
    <property type="protein sequence ID" value="HIS36189.1"/>
    <property type="molecule type" value="Genomic_DNA"/>
</dbReference>
<organism evidence="1 2">
    <name type="scientific">Candidatus Scatousia excrementigallinarum</name>
    <dbReference type="NCBI Taxonomy" id="2840935"/>
    <lineage>
        <taxon>Bacteria</taxon>
        <taxon>Candidatus Scatousia</taxon>
    </lineage>
</organism>
<reference evidence="1" key="1">
    <citation type="submission" date="2020-10" db="EMBL/GenBank/DDBJ databases">
        <authorList>
            <person name="Gilroy R."/>
        </authorList>
    </citation>
    <scope>NUCLEOTIDE SEQUENCE</scope>
    <source>
        <strain evidence="1">6276</strain>
    </source>
</reference>
<proteinExistence type="predicted"/>